<evidence type="ECO:0000313" key="1">
    <source>
        <dbReference type="EMBL" id="KAI3677986.1"/>
    </source>
</evidence>
<reference evidence="2" key="1">
    <citation type="journal article" date="2022" name="Mol. Ecol. Resour.">
        <title>The genomes of chicory, endive, great burdock and yacon provide insights into Asteraceae palaeo-polyploidization history and plant inulin production.</title>
        <authorList>
            <person name="Fan W."/>
            <person name="Wang S."/>
            <person name="Wang H."/>
            <person name="Wang A."/>
            <person name="Jiang F."/>
            <person name="Liu H."/>
            <person name="Zhao H."/>
            <person name="Xu D."/>
            <person name="Zhang Y."/>
        </authorList>
    </citation>
    <scope>NUCLEOTIDE SEQUENCE [LARGE SCALE GENOMIC DNA]</scope>
    <source>
        <strain evidence="2">cv. Niubang</strain>
    </source>
</reference>
<evidence type="ECO:0000313" key="2">
    <source>
        <dbReference type="Proteomes" id="UP001055879"/>
    </source>
</evidence>
<keyword evidence="2" id="KW-1185">Reference proteome</keyword>
<comment type="caution">
    <text evidence="1">The sequence shown here is derived from an EMBL/GenBank/DDBJ whole genome shotgun (WGS) entry which is preliminary data.</text>
</comment>
<name>A0ACB8Y363_ARCLA</name>
<dbReference type="EMBL" id="CM042060">
    <property type="protein sequence ID" value="KAI3677986.1"/>
    <property type="molecule type" value="Genomic_DNA"/>
</dbReference>
<gene>
    <name evidence="1" type="ORF">L6452_37262</name>
</gene>
<proteinExistence type="predicted"/>
<dbReference type="Proteomes" id="UP001055879">
    <property type="component" value="Linkage Group LG14"/>
</dbReference>
<protein>
    <submittedName>
        <fullName evidence="1">Uncharacterized protein</fullName>
    </submittedName>
</protein>
<organism evidence="1 2">
    <name type="scientific">Arctium lappa</name>
    <name type="common">Greater burdock</name>
    <name type="synonym">Lappa major</name>
    <dbReference type="NCBI Taxonomy" id="4217"/>
    <lineage>
        <taxon>Eukaryota</taxon>
        <taxon>Viridiplantae</taxon>
        <taxon>Streptophyta</taxon>
        <taxon>Embryophyta</taxon>
        <taxon>Tracheophyta</taxon>
        <taxon>Spermatophyta</taxon>
        <taxon>Magnoliopsida</taxon>
        <taxon>eudicotyledons</taxon>
        <taxon>Gunneridae</taxon>
        <taxon>Pentapetalae</taxon>
        <taxon>asterids</taxon>
        <taxon>campanulids</taxon>
        <taxon>Asterales</taxon>
        <taxon>Asteraceae</taxon>
        <taxon>Carduoideae</taxon>
        <taxon>Cardueae</taxon>
        <taxon>Arctiinae</taxon>
        <taxon>Arctium</taxon>
    </lineage>
</organism>
<accession>A0ACB8Y363</accession>
<sequence>MFNSSVHGLDYRLFKTLKFFGQSEVGGNHALSEDFQPIGLRCSWIRLGLSYSLLIHSSLLLILIKEQVSTLDRSLLTHSRFQSKNR</sequence>
<reference evidence="1 2" key="2">
    <citation type="journal article" date="2022" name="Mol. Ecol. Resour.">
        <title>The genomes of chicory, endive, great burdock and yacon provide insights into Asteraceae paleo-polyploidization history and plant inulin production.</title>
        <authorList>
            <person name="Fan W."/>
            <person name="Wang S."/>
            <person name="Wang H."/>
            <person name="Wang A."/>
            <person name="Jiang F."/>
            <person name="Liu H."/>
            <person name="Zhao H."/>
            <person name="Xu D."/>
            <person name="Zhang Y."/>
        </authorList>
    </citation>
    <scope>NUCLEOTIDE SEQUENCE [LARGE SCALE GENOMIC DNA]</scope>
    <source>
        <strain evidence="2">cv. Niubang</strain>
    </source>
</reference>